<gene>
    <name evidence="6" type="ORF">DCO56_05410</name>
</gene>
<protein>
    <recommendedName>
        <fullName evidence="5">RNA polymerase sigma factor 70 region 4 type 2 domain-containing protein</fullName>
    </recommendedName>
</protein>
<keyword evidence="7" id="KW-1185">Reference proteome</keyword>
<dbReference type="InterPro" id="IPR036388">
    <property type="entry name" value="WH-like_DNA-bd_sf"/>
</dbReference>
<dbReference type="OrthoDB" id="9150024at2"/>
<dbReference type="InterPro" id="IPR013249">
    <property type="entry name" value="RNA_pol_sigma70_r4_t2"/>
</dbReference>
<evidence type="ECO:0000256" key="1">
    <source>
        <dbReference type="ARBA" id="ARBA00010641"/>
    </source>
</evidence>
<dbReference type="AlphaFoldDB" id="A0A363NZY9"/>
<reference evidence="6 7" key="1">
    <citation type="submission" date="2018-04" db="EMBL/GenBank/DDBJ databases">
        <title>Sphingobacterium sp. M46 Genome.</title>
        <authorList>
            <person name="Cheng J."/>
            <person name="Li Y."/>
        </authorList>
    </citation>
    <scope>NUCLEOTIDE SEQUENCE [LARGE SCALE GENOMIC DNA]</scope>
    <source>
        <strain evidence="6 7">M46</strain>
    </source>
</reference>
<dbReference type="PANTHER" id="PTHR43133:SF46">
    <property type="entry name" value="RNA POLYMERASE SIGMA-70 FACTOR ECF SUBFAMILY"/>
    <property type="match status" value="1"/>
</dbReference>
<feature type="domain" description="RNA polymerase sigma factor 70 region 4 type 2" evidence="5">
    <location>
        <begin position="125"/>
        <end position="177"/>
    </location>
</feature>
<evidence type="ECO:0000256" key="2">
    <source>
        <dbReference type="ARBA" id="ARBA00023015"/>
    </source>
</evidence>
<comment type="caution">
    <text evidence="6">The sequence shown here is derived from an EMBL/GenBank/DDBJ whole genome shotgun (WGS) entry which is preliminary data.</text>
</comment>
<sequence length="193" mass="22751">MIVYFAHLDALKTWNSIKTGDSNSFLALYDSLYTALFRYGLKINADREVVKESIHILFCDLWEKREKLPMLTTDPKYYLFVWLKRVIYKQHTYQNIPLEDLLHTPIEDSIESQKIIIEETLERDQALRAAMDNLTKKQHRYIDLKFFQNKSYEEIADMENAALRTVYNVVHEAIKKLKGSLSVIIVVVLNFSK</sequence>
<evidence type="ECO:0000259" key="5">
    <source>
        <dbReference type="Pfam" id="PF08281"/>
    </source>
</evidence>
<dbReference type="GO" id="GO:0003677">
    <property type="term" value="F:DNA binding"/>
    <property type="evidence" value="ECO:0007669"/>
    <property type="project" value="InterPro"/>
</dbReference>
<dbReference type="InterPro" id="IPR039425">
    <property type="entry name" value="RNA_pol_sigma-70-like"/>
</dbReference>
<dbReference type="Pfam" id="PF08281">
    <property type="entry name" value="Sigma70_r4_2"/>
    <property type="match status" value="1"/>
</dbReference>
<dbReference type="Proteomes" id="UP000250831">
    <property type="component" value="Unassembled WGS sequence"/>
</dbReference>
<dbReference type="InterPro" id="IPR013325">
    <property type="entry name" value="RNA_pol_sigma_r2"/>
</dbReference>
<keyword evidence="3" id="KW-0731">Sigma factor</keyword>
<keyword evidence="4" id="KW-0804">Transcription</keyword>
<evidence type="ECO:0000256" key="4">
    <source>
        <dbReference type="ARBA" id="ARBA00023163"/>
    </source>
</evidence>
<name>A0A363NZY9_9SPHI</name>
<dbReference type="EMBL" id="QCXX01000001">
    <property type="protein sequence ID" value="PUV26384.1"/>
    <property type="molecule type" value="Genomic_DNA"/>
</dbReference>
<dbReference type="GO" id="GO:0016987">
    <property type="term" value="F:sigma factor activity"/>
    <property type="evidence" value="ECO:0007669"/>
    <property type="project" value="UniProtKB-KW"/>
</dbReference>
<dbReference type="GO" id="GO:0006352">
    <property type="term" value="P:DNA-templated transcription initiation"/>
    <property type="evidence" value="ECO:0007669"/>
    <property type="project" value="InterPro"/>
</dbReference>
<comment type="similarity">
    <text evidence="1">Belongs to the sigma-70 factor family. ECF subfamily.</text>
</comment>
<dbReference type="SUPFAM" id="SSF88946">
    <property type="entry name" value="Sigma2 domain of RNA polymerase sigma factors"/>
    <property type="match status" value="1"/>
</dbReference>
<evidence type="ECO:0000256" key="3">
    <source>
        <dbReference type="ARBA" id="ARBA00023082"/>
    </source>
</evidence>
<dbReference type="SUPFAM" id="SSF88659">
    <property type="entry name" value="Sigma3 and sigma4 domains of RNA polymerase sigma factors"/>
    <property type="match status" value="1"/>
</dbReference>
<proteinExistence type="inferred from homology"/>
<evidence type="ECO:0000313" key="7">
    <source>
        <dbReference type="Proteomes" id="UP000250831"/>
    </source>
</evidence>
<organism evidence="6 7">
    <name type="scientific">Sphingobacterium athyrii</name>
    <dbReference type="NCBI Taxonomy" id="2152717"/>
    <lineage>
        <taxon>Bacteria</taxon>
        <taxon>Pseudomonadati</taxon>
        <taxon>Bacteroidota</taxon>
        <taxon>Sphingobacteriia</taxon>
        <taxon>Sphingobacteriales</taxon>
        <taxon>Sphingobacteriaceae</taxon>
        <taxon>Sphingobacterium</taxon>
    </lineage>
</organism>
<evidence type="ECO:0000313" key="6">
    <source>
        <dbReference type="EMBL" id="PUV26384.1"/>
    </source>
</evidence>
<keyword evidence="2" id="KW-0805">Transcription regulation</keyword>
<dbReference type="InterPro" id="IPR013324">
    <property type="entry name" value="RNA_pol_sigma_r3/r4-like"/>
</dbReference>
<dbReference type="PANTHER" id="PTHR43133">
    <property type="entry name" value="RNA POLYMERASE ECF-TYPE SIGMA FACTO"/>
    <property type="match status" value="1"/>
</dbReference>
<dbReference type="Gene3D" id="1.10.10.10">
    <property type="entry name" value="Winged helix-like DNA-binding domain superfamily/Winged helix DNA-binding domain"/>
    <property type="match status" value="1"/>
</dbReference>
<accession>A0A363NZY9</accession>
<dbReference type="NCBIfam" id="TIGR02937">
    <property type="entry name" value="sigma70-ECF"/>
    <property type="match status" value="1"/>
</dbReference>
<dbReference type="InterPro" id="IPR014284">
    <property type="entry name" value="RNA_pol_sigma-70_dom"/>
</dbReference>
<dbReference type="Gene3D" id="1.10.1740.10">
    <property type="match status" value="1"/>
</dbReference>